<comment type="caution">
    <text evidence="3">The sequence shown here is derived from an EMBL/GenBank/DDBJ whole genome shotgun (WGS) entry which is preliminary data.</text>
</comment>
<organism evidence="3 4">
    <name type="scientific">Noviherbaspirillum pedocola</name>
    <dbReference type="NCBI Taxonomy" id="2801341"/>
    <lineage>
        <taxon>Bacteria</taxon>
        <taxon>Pseudomonadati</taxon>
        <taxon>Pseudomonadota</taxon>
        <taxon>Betaproteobacteria</taxon>
        <taxon>Burkholderiales</taxon>
        <taxon>Oxalobacteraceae</taxon>
        <taxon>Noviherbaspirillum</taxon>
    </lineage>
</organism>
<dbReference type="Proteomes" id="UP000622890">
    <property type="component" value="Unassembled WGS sequence"/>
</dbReference>
<evidence type="ECO:0000313" key="4">
    <source>
        <dbReference type="Proteomes" id="UP000622890"/>
    </source>
</evidence>
<name>A0A934T146_9BURK</name>
<gene>
    <name evidence="3" type="ORF">JJB74_12920</name>
</gene>
<reference evidence="3" key="1">
    <citation type="submission" date="2021-01" db="EMBL/GenBank/DDBJ databases">
        <title>Genome sequence of strain Noviherbaspirillum sp. DKR-6.</title>
        <authorList>
            <person name="Chaudhary D.K."/>
        </authorList>
    </citation>
    <scope>NUCLEOTIDE SEQUENCE</scope>
    <source>
        <strain evidence="3">DKR-6</strain>
    </source>
</reference>
<feature type="compositionally biased region" description="Polar residues" evidence="1">
    <location>
        <begin position="247"/>
        <end position="259"/>
    </location>
</feature>
<evidence type="ECO:0000256" key="1">
    <source>
        <dbReference type="SAM" id="MobiDB-lite"/>
    </source>
</evidence>
<keyword evidence="2" id="KW-0732">Signal</keyword>
<sequence>MRTYQRAKIVLAAALTAILCQSCGGGGSSSTDTGTSKDFAIDSSIPAASKAKISSVDTPQGSVGMTQQLPALPDDGKDYLFVASGSDGPYLMAVGRKQITFNTATTAEAFVRIANGDLYSTDPSISKTVTGSPSFPYLTAKISDALKAGTPPIQSDAVIDAVWQVAMETRNTLANETALSKAPKILASAETVQSLPYYFFQDDATDKMWLLNAPGNNLELKTVRRFFGRPQQHLPRELRKRKLSLARQRTCNTSPTTAEASPRRILSVRRHSLP</sequence>
<protein>
    <submittedName>
        <fullName evidence="3">Uncharacterized protein</fullName>
    </submittedName>
</protein>
<accession>A0A934T146</accession>
<feature type="region of interest" description="Disordered" evidence="1">
    <location>
        <begin position="245"/>
        <end position="274"/>
    </location>
</feature>
<proteinExistence type="predicted"/>
<evidence type="ECO:0000313" key="3">
    <source>
        <dbReference type="EMBL" id="MBK4735518.1"/>
    </source>
</evidence>
<feature type="chain" id="PRO_5037458204" evidence="2">
    <location>
        <begin position="23"/>
        <end position="274"/>
    </location>
</feature>
<dbReference type="AlphaFoldDB" id="A0A934T146"/>
<dbReference type="EMBL" id="JAEPBG010000004">
    <property type="protein sequence ID" value="MBK4735518.1"/>
    <property type="molecule type" value="Genomic_DNA"/>
</dbReference>
<feature type="signal peptide" evidence="2">
    <location>
        <begin position="1"/>
        <end position="22"/>
    </location>
</feature>
<keyword evidence="4" id="KW-1185">Reference proteome</keyword>
<dbReference type="RefSeq" id="WP_200592267.1">
    <property type="nucleotide sequence ID" value="NZ_JAEPBG010000004.1"/>
</dbReference>
<evidence type="ECO:0000256" key="2">
    <source>
        <dbReference type="SAM" id="SignalP"/>
    </source>
</evidence>